<proteinExistence type="predicted"/>
<keyword evidence="3" id="KW-1185">Reference proteome</keyword>
<dbReference type="AlphaFoldDB" id="A0A1X4XZ13"/>
<organism evidence="2 3">
    <name type="scientific">Desulfurella amilsii</name>
    <dbReference type="NCBI Taxonomy" id="1562698"/>
    <lineage>
        <taxon>Bacteria</taxon>
        <taxon>Pseudomonadati</taxon>
        <taxon>Campylobacterota</taxon>
        <taxon>Desulfurellia</taxon>
        <taxon>Desulfurellales</taxon>
        <taxon>Desulfurellaceae</taxon>
        <taxon>Desulfurella</taxon>
    </lineage>
</organism>
<name>A0A1X4XZ13_9BACT</name>
<dbReference type="RefSeq" id="WP_158090484.1">
    <property type="nucleotide sequence ID" value="NZ_MDSU01000005.1"/>
</dbReference>
<dbReference type="EMBL" id="MDSU01000005">
    <property type="protein sequence ID" value="OSS42781.1"/>
    <property type="molecule type" value="Genomic_DNA"/>
</dbReference>
<feature type="domain" description="DUF1722" evidence="1">
    <location>
        <begin position="1"/>
        <end position="110"/>
    </location>
</feature>
<evidence type="ECO:0000259" key="1">
    <source>
        <dbReference type="Pfam" id="PF08349"/>
    </source>
</evidence>
<comment type="caution">
    <text evidence="2">The sequence shown here is derived from an EMBL/GenBank/DDBJ whole genome shotgun (WGS) entry which is preliminary data.</text>
</comment>
<dbReference type="Pfam" id="PF08349">
    <property type="entry name" value="DUF1722"/>
    <property type="match status" value="1"/>
</dbReference>
<dbReference type="OrthoDB" id="495783at2"/>
<sequence length="116" mass="13480">MLLSKSNKNYKKLGQIAPFTNPSFEETLYSYTALFLETMQIKSKRNNVYNTLDHIFGLIKDFLSSNEKTVFLNAPSDFKKGIITLVAINRMFELYIEKYNISYLKTKPFLTSTLKT</sequence>
<dbReference type="Proteomes" id="UP000194141">
    <property type="component" value="Unassembled WGS sequence"/>
</dbReference>
<evidence type="ECO:0000313" key="3">
    <source>
        <dbReference type="Proteomes" id="UP000194141"/>
    </source>
</evidence>
<gene>
    <name evidence="2" type="ORF">DESAMIL20_387</name>
</gene>
<dbReference type="InterPro" id="IPR013560">
    <property type="entry name" value="DUF1722"/>
</dbReference>
<dbReference type="STRING" id="1562698.DESAMIL20_387"/>
<reference evidence="2 3" key="1">
    <citation type="journal article" date="2017" name="Front. Microbiol.">
        <title>Genome Sequence of Desulfurella amilsii Strain TR1 and Comparative Genomics of Desulfurellaceae Family.</title>
        <authorList>
            <person name="Florentino A.P."/>
            <person name="Stams A.J."/>
            <person name="Sanchez-Andrea I."/>
        </authorList>
    </citation>
    <scope>NUCLEOTIDE SEQUENCE [LARGE SCALE GENOMIC DNA]</scope>
    <source>
        <strain evidence="2 3">TR1</strain>
    </source>
</reference>
<evidence type="ECO:0000313" key="2">
    <source>
        <dbReference type="EMBL" id="OSS42781.1"/>
    </source>
</evidence>
<accession>A0A1X4XZ13</accession>
<protein>
    <recommendedName>
        <fullName evidence="1">DUF1722 domain-containing protein</fullName>
    </recommendedName>
</protein>